<dbReference type="PROSITE" id="PS50935">
    <property type="entry name" value="SSB"/>
    <property type="match status" value="1"/>
</dbReference>
<name>A0ABN1MMS5_9FLAO</name>
<reference evidence="4 5" key="1">
    <citation type="journal article" date="2019" name="Int. J. Syst. Evol. Microbiol.">
        <title>The Global Catalogue of Microorganisms (GCM) 10K type strain sequencing project: providing services to taxonomists for standard genome sequencing and annotation.</title>
        <authorList>
            <consortium name="The Broad Institute Genomics Platform"/>
            <consortium name="The Broad Institute Genome Sequencing Center for Infectious Disease"/>
            <person name="Wu L."/>
            <person name="Ma J."/>
        </authorList>
    </citation>
    <scope>NUCLEOTIDE SEQUENCE [LARGE SCALE GENOMIC DNA]</scope>
    <source>
        <strain evidence="4 5">JCM 16083</strain>
    </source>
</reference>
<dbReference type="HAMAP" id="MF_00984">
    <property type="entry name" value="SSB"/>
    <property type="match status" value="1"/>
</dbReference>
<keyword evidence="5" id="KW-1185">Reference proteome</keyword>
<dbReference type="Pfam" id="PF00436">
    <property type="entry name" value="SSB"/>
    <property type="match status" value="1"/>
</dbReference>
<proteinExistence type="inferred from homology"/>
<evidence type="ECO:0000256" key="3">
    <source>
        <dbReference type="PIRNR" id="PIRNR002070"/>
    </source>
</evidence>
<comment type="caution">
    <text evidence="4">The sequence shown here is derived from an EMBL/GenBank/DDBJ whole genome shotgun (WGS) entry which is preliminary data.</text>
</comment>
<dbReference type="InterPro" id="IPR012340">
    <property type="entry name" value="NA-bd_OB-fold"/>
</dbReference>
<evidence type="ECO:0000256" key="2">
    <source>
        <dbReference type="HAMAP-Rule" id="MF_00984"/>
    </source>
</evidence>
<dbReference type="NCBIfam" id="TIGR00621">
    <property type="entry name" value="ssb"/>
    <property type="match status" value="1"/>
</dbReference>
<dbReference type="PIRSF" id="PIRSF002070">
    <property type="entry name" value="SSB"/>
    <property type="match status" value="1"/>
</dbReference>
<sequence>MINSLDVLKLTNIKKINSMSTLRNKVALVGRTGIEPEVRNFENGRKFVRLTLATSESYRNKSGERVENTQWHTVVAWGKLAGIFESYVSKGQEIMVEGKLITRSYDDKNGDKKYFTEIEASDVLLLGKKN</sequence>
<protein>
    <recommendedName>
        <fullName evidence="2 3">Single-stranded DNA-binding protein</fullName>
        <shortName evidence="2">SSB</shortName>
    </recommendedName>
</protein>
<dbReference type="GO" id="GO:0003677">
    <property type="term" value="F:DNA binding"/>
    <property type="evidence" value="ECO:0007669"/>
    <property type="project" value="UniProtKB-KW"/>
</dbReference>
<dbReference type="InterPro" id="IPR011344">
    <property type="entry name" value="ssDNA-bd"/>
</dbReference>
<comment type="subunit">
    <text evidence="2">Homotetramer.</text>
</comment>
<keyword evidence="1 2" id="KW-0238">DNA-binding</keyword>
<evidence type="ECO:0000256" key="1">
    <source>
        <dbReference type="ARBA" id="ARBA00023125"/>
    </source>
</evidence>
<dbReference type="PANTHER" id="PTHR10302">
    <property type="entry name" value="SINGLE-STRANDED DNA-BINDING PROTEIN"/>
    <property type="match status" value="1"/>
</dbReference>
<dbReference type="Gene3D" id="2.40.50.140">
    <property type="entry name" value="Nucleic acid-binding proteins"/>
    <property type="match status" value="1"/>
</dbReference>
<dbReference type="CDD" id="cd04496">
    <property type="entry name" value="SSB_OBF"/>
    <property type="match status" value="1"/>
</dbReference>
<accession>A0ABN1MMS5</accession>
<dbReference type="InterPro" id="IPR000424">
    <property type="entry name" value="Primosome_PriB/ssb"/>
</dbReference>
<dbReference type="PANTHER" id="PTHR10302:SF0">
    <property type="entry name" value="SINGLE-STRANDED DNA-BINDING PROTEIN, MITOCHONDRIAL"/>
    <property type="match status" value="1"/>
</dbReference>
<comment type="caution">
    <text evidence="2">Lacks conserved residue(s) required for the propagation of feature annotation.</text>
</comment>
<organism evidence="4 5">
    <name type="scientific">Wandonia haliotis</name>
    <dbReference type="NCBI Taxonomy" id="574963"/>
    <lineage>
        <taxon>Bacteria</taxon>
        <taxon>Pseudomonadati</taxon>
        <taxon>Bacteroidota</taxon>
        <taxon>Flavobacteriia</taxon>
        <taxon>Flavobacteriales</taxon>
        <taxon>Crocinitomicaceae</taxon>
        <taxon>Wandonia</taxon>
    </lineage>
</organism>
<evidence type="ECO:0000313" key="5">
    <source>
        <dbReference type="Proteomes" id="UP001501126"/>
    </source>
</evidence>
<dbReference type="Proteomes" id="UP001501126">
    <property type="component" value="Unassembled WGS sequence"/>
</dbReference>
<evidence type="ECO:0000313" key="4">
    <source>
        <dbReference type="EMBL" id="GAA0874203.1"/>
    </source>
</evidence>
<dbReference type="EMBL" id="BAAAFH010000003">
    <property type="protein sequence ID" value="GAA0874203.1"/>
    <property type="molecule type" value="Genomic_DNA"/>
</dbReference>
<gene>
    <name evidence="4" type="primary">ssb_1</name>
    <name evidence="4" type="ORF">GCM10009118_06110</name>
</gene>
<dbReference type="SUPFAM" id="SSF50249">
    <property type="entry name" value="Nucleic acid-binding proteins"/>
    <property type="match status" value="1"/>
</dbReference>